<protein>
    <submittedName>
        <fullName evidence="1">Uncharacterized protein</fullName>
    </submittedName>
</protein>
<evidence type="ECO:0000313" key="2">
    <source>
        <dbReference type="Proteomes" id="UP001272052"/>
    </source>
</evidence>
<comment type="caution">
    <text evidence="1">The sequence shown here is derived from an EMBL/GenBank/DDBJ whole genome shotgun (WGS) entry which is preliminary data.</text>
</comment>
<reference evidence="1 2" key="1">
    <citation type="submission" date="2023-06" db="EMBL/GenBank/DDBJ databases">
        <title>Genome sequence of Methanimicrococcus sp. At1.</title>
        <authorList>
            <person name="Protasov E."/>
            <person name="Platt K."/>
            <person name="Poehlein A."/>
            <person name="Daniel R."/>
            <person name="Brune A."/>
        </authorList>
    </citation>
    <scope>NUCLEOTIDE SEQUENCE [LARGE SCALE GENOMIC DNA]</scope>
    <source>
        <strain evidence="1 2">At1</strain>
    </source>
</reference>
<dbReference type="EMBL" id="JAWDKC010000031">
    <property type="protein sequence ID" value="MDV0446062.1"/>
    <property type="molecule type" value="Genomic_DNA"/>
</dbReference>
<evidence type="ECO:0000313" key="1">
    <source>
        <dbReference type="EMBL" id="MDV0446062.1"/>
    </source>
</evidence>
<proteinExistence type="predicted"/>
<dbReference type="RefSeq" id="WP_318786503.1">
    <property type="nucleotide sequence ID" value="NZ_JAWDKC010000031.1"/>
</dbReference>
<sequence length="554" mass="61846">MGLFNSEMTPQKAVEALGSDKDVKAEKGAEFLKENEPDVLPFMAEKFQAIVPQAARSKKHQLAATRLYSLLCEADLPAELCTPFVETLIGAPENVEFPSDELPAAVVINAYSFLETTIREADVETKKKVLPFFEKIHLPPSILPVLASFLNRESGFVEEALILIPQVDGDLSPVSDALYDMLDLYPLGDAAAQSILEMRGRLPPNIEKLENYLMDFSSQVQKRAIKIAVPLAEDNSAVYALLQKAILADESARTHILEALEKKEKLRPDQMDLVWMILVNSDSQLTEERGMKFFGRIETSVRPLILHYAQSGTAEEIARAFKCIGYMKEEGPRVCRELLSVYIYDDSLLFDRAGYSAFPAIANMMKTNCGEDAQAAALAKKMRDYCTQNNLDTPTEVMALLAPEELADVIEWSFKRIFESYGIGYTPKYTEEMLSGISGLVGFEAAVMNSFIKAIGFTYNYESSEDLPTIAHKDTAAAINRLRSVNTPATSNILHLVSRKKDLTITQSDPTGAEISSFTLSFEDHRRLALDELERRGFPAYSPVNYLKQEKPHY</sequence>
<keyword evidence="2" id="KW-1185">Reference proteome</keyword>
<organism evidence="1 2">
    <name type="scientific">Methanimicrococcus hacksteinii</name>
    <dbReference type="NCBI Taxonomy" id="3028293"/>
    <lineage>
        <taxon>Archaea</taxon>
        <taxon>Methanobacteriati</taxon>
        <taxon>Methanobacteriota</taxon>
        <taxon>Stenosarchaea group</taxon>
        <taxon>Methanomicrobia</taxon>
        <taxon>Methanosarcinales</taxon>
        <taxon>Methanosarcinaceae</taxon>
        <taxon>Methanimicrococcus</taxon>
    </lineage>
</organism>
<accession>A0ABU3VRL5</accession>
<name>A0ABU3VRL5_9EURY</name>
<dbReference type="Proteomes" id="UP001272052">
    <property type="component" value="Unassembled WGS sequence"/>
</dbReference>
<gene>
    <name evidence="1" type="ORF">MmiAt1_16720</name>
</gene>